<evidence type="ECO:0000256" key="3">
    <source>
        <dbReference type="ARBA" id="ARBA00022670"/>
    </source>
</evidence>
<dbReference type="InterPro" id="IPR026392">
    <property type="entry name" value="Exo/Archaeosortase_dom"/>
</dbReference>
<dbReference type="GO" id="GO:0005886">
    <property type="term" value="C:plasma membrane"/>
    <property type="evidence" value="ECO:0007669"/>
    <property type="project" value="UniProtKB-SubCell"/>
</dbReference>
<dbReference type="NCBIfam" id="TIGR03110">
    <property type="entry name" value="exosort_Gpos"/>
    <property type="match status" value="1"/>
</dbReference>
<dbReference type="GO" id="GO:0008233">
    <property type="term" value="F:peptidase activity"/>
    <property type="evidence" value="ECO:0007669"/>
    <property type="project" value="UniProtKB-KW"/>
</dbReference>
<evidence type="ECO:0000256" key="1">
    <source>
        <dbReference type="ARBA" id="ARBA00004651"/>
    </source>
</evidence>
<keyword evidence="5" id="KW-0378">Hydrolase</keyword>
<evidence type="ECO:0000256" key="4">
    <source>
        <dbReference type="ARBA" id="ARBA00022692"/>
    </source>
</evidence>
<keyword evidence="6" id="KW-1133">Transmembrane helix</keyword>
<dbReference type="NCBIfam" id="TIGR04178">
    <property type="entry name" value="exo_archaeo"/>
    <property type="match status" value="1"/>
</dbReference>
<dbReference type="GO" id="GO:0006508">
    <property type="term" value="P:proteolysis"/>
    <property type="evidence" value="ECO:0007669"/>
    <property type="project" value="UniProtKB-KW"/>
</dbReference>
<comment type="subcellular location">
    <subcellularLocation>
        <location evidence="1">Cell membrane</location>
        <topology evidence="1">Multi-pass membrane protein</topology>
    </subcellularLocation>
</comment>
<evidence type="ECO:0000256" key="2">
    <source>
        <dbReference type="ARBA" id="ARBA00022475"/>
    </source>
</evidence>
<proteinExistence type="predicted"/>
<dbReference type="KEGG" id="crw:CROST_032730"/>
<evidence type="ECO:0000256" key="5">
    <source>
        <dbReference type="ARBA" id="ARBA00022801"/>
    </source>
</evidence>
<dbReference type="STRING" id="84029.CROST_28460"/>
<dbReference type="EMBL" id="CP096983">
    <property type="protein sequence ID" value="URZ12551.1"/>
    <property type="molecule type" value="Genomic_DNA"/>
</dbReference>
<keyword evidence="2" id="KW-1003">Cell membrane</keyword>
<sequence>MKVIITILFILWLYIISVLTRAKLYFFKFLIGSVFLFFFILITFQKEGVDILTLWITTVSGILGGVTGYFKSFPDYGFIFISSLNSNISMYIDYECSGIIEVFAYLSLLWFFPLYNVLEKIMYSITGFLWIFFANILRIFIICSIVHFYGDSMFYFAHTIFGRIIFYVLSIILYFHIFTKAQIKRQKVGNISYEYTVK</sequence>
<keyword evidence="9" id="KW-1185">Reference proteome</keyword>
<protein>
    <submittedName>
        <fullName evidence="8">Uncharacterized protein</fullName>
    </submittedName>
</protein>
<evidence type="ECO:0000313" key="9">
    <source>
        <dbReference type="Proteomes" id="UP000190951"/>
    </source>
</evidence>
<evidence type="ECO:0000313" key="8">
    <source>
        <dbReference type="EMBL" id="URZ12551.1"/>
    </source>
</evidence>
<keyword evidence="3" id="KW-0645">Protease</keyword>
<dbReference type="RefSeq" id="WP_077835455.1">
    <property type="nucleotide sequence ID" value="NZ_CP096983.1"/>
</dbReference>
<keyword evidence="4" id="KW-0812">Transmembrane</keyword>
<keyword evidence="7" id="KW-0472">Membrane</keyword>
<dbReference type="Pfam" id="PF09721">
    <property type="entry name" value="Exosortase_EpsH"/>
    <property type="match status" value="1"/>
</dbReference>
<name>A0A1S8LRE1_9CLOT</name>
<gene>
    <name evidence="8" type="ORF">CROST_032730</name>
</gene>
<dbReference type="AlphaFoldDB" id="A0A1S8LRE1"/>
<organism evidence="8 9">
    <name type="scientific">Clostridium felsineum</name>
    <dbReference type="NCBI Taxonomy" id="36839"/>
    <lineage>
        <taxon>Bacteria</taxon>
        <taxon>Bacillati</taxon>
        <taxon>Bacillota</taxon>
        <taxon>Clostridia</taxon>
        <taxon>Eubacteriales</taxon>
        <taxon>Clostridiaceae</taxon>
        <taxon>Clostridium</taxon>
    </lineage>
</organism>
<dbReference type="InterPro" id="IPR017541">
    <property type="entry name" value="Exosort-XrtG"/>
</dbReference>
<accession>A0A1S8LRE1</accession>
<evidence type="ECO:0000256" key="7">
    <source>
        <dbReference type="ARBA" id="ARBA00023136"/>
    </source>
</evidence>
<evidence type="ECO:0000256" key="6">
    <source>
        <dbReference type="ARBA" id="ARBA00022989"/>
    </source>
</evidence>
<dbReference type="Proteomes" id="UP000190951">
    <property type="component" value="Chromosome"/>
</dbReference>
<dbReference type="InterPro" id="IPR019127">
    <property type="entry name" value="Exosortase"/>
</dbReference>
<reference evidence="8 9" key="1">
    <citation type="submission" date="2022-04" db="EMBL/GenBank/DDBJ databases">
        <title>Genome sequence of C. roseum typestrain.</title>
        <authorList>
            <person name="Poehlein A."/>
            <person name="Schoch T."/>
            <person name="Duerre P."/>
            <person name="Daniel R."/>
        </authorList>
    </citation>
    <scope>NUCLEOTIDE SEQUENCE [LARGE SCALE GENOMIC DNA]</scope>
    <source>
        <strain evidence="8 9">DSM 7320</strain>
    </source>
</reference>